<sequence length="270" mass="28335">MPTVGAQGSGNNYAVAQNVPVVPAPRPPGRDNNPNNDNGITVRAPSSVHQRTDQPIVLLATAPNPAVPSPAVRNNNETVAVATLLPTELIPQNAVQAAAITANGSLQDQRRQPVDIIGAWISDNFTLGSRRTGQLQNSGVATLLPPVAIGNTSGANASGQTIDLMTSASISASAGNLTDPQSNSTDHTTTPIWVVQIGAPPSPEAAQEMLSDATSKISALGNYRSYVEQFNKTGQTFFRARFTGFAERQQAINMCEEIKQNNISCLAVQS</sequence>
<organism evidence="3">
    <name type="scientific">hydrothermal vent metagenome</name>
    <dbReference type="NCBI Taxonomy" id="652676"/>
    <lineage>
        <taxon>unclassified sequences</taxon>
        <taxon>metagenomes</taxon>
        <taxon>ecological metagenomes</taxon>
    </lineage>
</organism>
<feature type="region of interest" description="Disordered" evidence="1">
    <location>
        <begin position="20"/>
        <end position="50"/>
    </location>
</feature>
<gene>
    <name evidence="3" type="ORF">MNBD_ALPHA11-837</name>
</gene>
<dbReference type="PROSITE" id="PS51724">
    <property type="entry name" value="SPOR"/>
    <property type="match status" value="1"/>
</dbReference>
<dbReference type="GO" id="GO:0042834">
    <property type="term" value="F:peptidoglycan binding"/>
    <property type="evidence" value="ECO:0007669"/>
    <property type="project" value="InterPro"/>
</dbReference>
<dbReference type="SUPFAM" id="SSF110997">
    <property type="entry name" value="Sporulation related repeat"/>
    <property type="match status" value="1"/>
</dbReference>
<dbReference type="AlphaFoldDB" id="A0A3B0UYM8"/>
<name>A0A3B0UYM8_9ZZZZ</name>
<evidence type="ECO:0000256" key="1">
    <source>
        <dbReference type="SAM" id="MobiDB-lite"/>
    </source>
</evidence>
<accession>A0A3B0UYM8</accession>
<feature type="compositionally biased region" description="Low complexity" evidence="1">
    <location>
        <begin position="30"/>
        <end position="39"/>
    </location>
</feature>
<feature type="domain" description="SPOR" evidence="2">
    <location>
        <begin position="187"/>
        <end position="270"/>
    </location>
</feature>
<protein>
    <recommendedName>
        <fullName evidence="2">SPOR domain-containing protein</fullName>
    </recommendedName>
</protein>
<reference evidence="3" key="1">
    <citation type="submission" date="2018-06" db="EMBL/GenBank/DDBJ databases">
        <authorList>
            <person name="Zhirakovskaya E."/>
        </authorList>
    </citation>
    <scope>NUCLEOTIDE SEQUENCE</scope>
</reference>
<dbReference type="Pfam" id="PF05036">
    <property type="entry name" value="SPOR"/>
    <property type="match status" value="1"/>
</dbReference>
<evidence type="ECO:0000313" key="3">
    <source>
        <dbReference type="EMBL" id="VAW24876.1"/>
    </source>
</evidence>
<dbReference type="InterPro" id="IPR036680">
    <property type="entry name" value="SPOR-like_sf"/>
</dbReference>
<dbReference type="Gene3D" id="3.30.70.1070">
    <property type="entry name" value="Sporulation related repeat"/>
    <property type="match status" value="1"/>
</dbReference>
<dbReference type="InterPro" id="IPR007730">
    <property type="entry name" value="SPOR-like_dom"/>
</dbReference>
<dbReference type="EMBL" id="UOEQ01000564">
    <property type="protein sequence ID" value="VAW24876.1"/>
    <property type="molecule type" value="Genomic_DNA"/>
</dbReference>
<evidence type="ECO:0000259" key="2">
    <source>
        <dbReference type="PROSITE" id="PS51724"/>
    </source>
</evidence>
<proteinExistence type="predicted"/>